<dbReference type="Gene3D" id="1.20.1270.220">
    <property type="match status" value="1"/>
</dbReference>
<dbReference type="Gene3D" id="1.20.920.10">
    <property type="entry name" value="Bromodomain-like"/>
    <property type="match status" value="1"/>
</dbReference>
<evidence type="ECO:0000313" key="13">
    <source>
        <dbReference type="Proteomes" id="UP000316621"/>
    </source>
</evidence>
<evidence type="ECO:0000256" key="4">
    <source>
        <dbReference type="ARBA" id="ARBA00023117"/>
    </source>
</evidence>
<dbReference type="SUPFAM" id="SSF47370">
    <property type="entry name" value="Bromodomain"/>
    <property type="match status" value="1"/>
</dbReference>
<dbReference type="STRING" id="3469.A0A4Y7KDS1"/>
<evidence type="ECO:0000256" key="1">
    <source>
        <dbReference type="ARBA" id="ARBA00004123"/>
    </source>
</evidence>
<evidence type="ECO:0000256" key="8">
    <source>
        <dbReference type="SAM" id="Coils"/>
    </source>
</evidence>
<keyword evidence="2" id="KW-0805">Transcription regulation</keyword>
<dbReference type="InterPro" id="IPR036427">
    <property type="entry name" value="Bromodomain-like_sf"/>
</dbReference>
<feature type="compositionally biased region" description="Polar residues" evidence="9">
    <location>
        <begin position="609"/>
        <end position="623"/>
    </location>
</feature>
<evidence type="ECO:0000256" key="6">
    <source>
        <dbReference type="ARBA" id="ARBA00023242"/>
    </source>
</evidence>
<protein>
    <recommendedName>
        <fullName evidence="14">Bromo domain-containing protein</fullName>
    </recommendedName>
</protein>
<dbReference type="AlphaFoldDB" id="A0A4Y7KDS1"/>
<evidence type="ECO:0000256" key="2">
    <source>
        <dbReference type="ARBA" id="ARBA00023015"/>
    </source>
</evidence>
<sequence>MGTVLLDYTGQKDTKKYSQKVLPRTMDKSEKMSRRYSSSDLYRESRHQPIETMCESEGLGSSGGFDTEMTASEVSCAPPRKKSISLSNAGNSDAFGVPIRVLSLSRMPRMERKELKLRLQMELEQVRNLRKKIDVKPVNSLALSSSRNIRNSDEGQKRLFVENTQKSVGLVAGQGKKRGPPAHIDDTIKKRGDAGRFESAKPVAPPSSTSHAILMKQCDTLLKRVMTHQFSWVFKEPVDVVKLNIPDYFTVIKQPMDLGTVQRKIDTGAYLSPLDFVADVRLTFSNAKTYNPRGTDVHTMADTLSKYFEVRWKPIEKKLSTTGSGPVCAKSNVPEKEEEYKPMPFAKKRKTSSINHEVKTIPEVKTLPAKQTVSVEEKHNLSRDLGSLQEIPNHIIDFLKKHSFRENENSEEELEIDMDVFGYETLVALRKLVDDHLREKQRKPEKAEPCEMEGLNDSGLSNMLSTQPCKVNEPVEEEIDIGGNDPPVSSYPPIEIKKDSAHRNSKCSSSSSSSSDSGSSSSDSDSASSSGSESDGVKASSPVTKASEKVVSGEALHQKQTDLNDPHDGSREKEKYDTKYVIPVTVTASISGLDQLEQNSHRNPALAEANSSQDGESALSERQVSPDKLYRAALLRSRFADTILKAREKTLGQGEKIDPEKFRREKEELERLKKEEKARLLAEAKAAEDARRQAEIEAAAEAAAEAKRKRELEREAARQALQKMEKTVEINENCRFLEDLEMLRSAPSADLLPSSVDEKSPDHSEDIFNFQGMSNPLERLGLYMKMDDDEEEECQPDSGPCPVKDVEEGEID</sequence>
<evidence type="ECO:0000256" key="9">
    <source>
        <dbReference type="SAM" id="MobiDB-lite"/>
    </source>
</evidence>
<dbReference type="PROSITE" id="PS50014">
    <property type="entry name" value="BROMODOMAIN_2"/>
    <property type="match status" value="1"/>
</dbReference>
<name>A0A4Y7KDS1_PAPSO</name>
<keyword evidence="6" id="KW-0539">Nucleus</keyword>
<dbReference type="InterPro" id="IPR052442">
    <property type="entry name" value="Env_Response_Regulator"/>
</dbReference>
<feature type="region of interest" description="Disordered" evidence="9">
    <location>
        <begin position="24"/>
        <end position="46"/>
    </location>
</feature>
<dbReference type="Proteomes" id="UP000316621">
    <property type="component" value="Chromosome 7"/>
</dbReference>
<feature type="domain" description="NET" evidence="11">
    <location>
        <begin position="363"/>
        <end position="444"/>
    </location>
</feature>
<feature type="compositionally biased region" description="Basic and acidic residues" evidence="9">
    <location>
        <begin position="438"/>
        <end position="449"/>
    </location>
</feature>
<reference evidence="12 13" key="1">
    <citation type="journal article" date="2018" name="Science">
        <title>The opium poppy genome and morphinan production.</title>
        <authorList>
            <person name="Guo L."/>
            <person name="Winzer T."/>
            <person name="Yang X."/>
            <person name="Li Y."/>
            <person name="Ning Z."/>
            <person name="He Z."/>
            <person name="Teodor R."/>
            <person name="Lu Y."/>
            <person name="Bowser T.A."/>
            <person name="Graham I.A."/>
            <person name="Ye K."/>
        </authorList>
    </citation>
    <scope>NUCLEOTIDE SEQUENCE [LARGE SCALE GENOMIC DNA]</scope>
    <source>
        <strain evidence="13">cv. HN1</strain>
        <tissue evidence="12">Leaves</tissue>
    </source>
</reference>
<feature type="compositionally biased region" description="Polar residues" evidence="9">
    <location>
        <begin position="593"/>
        <end position="602"/>
    </location>
</feature>
<dbReference type="Pfam" id="PF00439">
    <property type="entry name" value="Bromodomain"/>
    <property type="match status" value="1"/>
</dbReference>
<dbReference type="SMART" id="SM00297">
    <property type="entry name" value="BROMO"/>
    <property type="match status" value="1"/>
</dbReference>
<dbReference type="Gramene" id="RZC70065">
    <property type="protein sequence ID" value="RZC70065"/>
    <property type="gene ID" value="C5167_033187"/>
</dbReference>
<dbReference type="PROSITE" id="PS51525">
    <property type="entry name" value="NET"/>
    <property type="match status" value="1"/>
</dbReference>
<proteinExistence type="predicted"/>
<dbReference type="GO" id="GO:0005634">
    <property type="term" value="C:nucleus"/>
    <property type="evidence" value="ECO:0007669"/>
    <property type="project" value="UniProtKB-SubCell"/>
</dbReference>
<comment type="subcellular location">
    <subcellularLocation>
        <location evidence="1">Nucleus</location>
    </subcellularLocation>
</comment>
<evidence type="ECO:0000259" key="11">
    <source>
        <dbReference type="PROSITE" id="PS51525"/>
    </source>
</evidence>
<organism evidence="12 13">
    <name type="scientific">Papaver somniferum</name>
    <name type="common">Opium poppy</name>
    <dbReference type="NCBI Taxonomy" id="3469"/>
    <lineage>
        <taxon>Eukaryota</taxon>
        <taxon>Viridiplantae</taxon>
        <taxon>Streptophyta</taxon>
        <taxon>Embryophyta</taxon>
        <taxon>Tracheophyta</taxon>
        <taxon>Spermatophyta</taxon>
        <taxon>Magnoliopsida</taxon>
        <taxon>Ranunculales</taxon>
        <taxon>Papaveraceae</taxon>
        <taxon>Papaveroideae</taxon>
        <taxon>Papaver</taxon>
    </lineage>
</organism>
<evidence type="ECO:0000313" key="12">
    <source>
        <dbReference type="EMBL" id="RZC70065.1"/>
    </source>
</evidence>
<dbReference type="Pfam" id="PF17035">
    <property type="entry name" value="BET"/>
    <property type="match status" value="1"/>
</dbReference>
<dbReference type="EMBL" id="CM010721">
    <property type="protein sequence ID" value="RZC70065.1"/>
    <property type="molecule type" value="Genomic_DNA"/>
</dbReference>
<keyword evidence="4 7" id="KW-0103">Bromodomain</keyword>
<feature type="region of interest" description="Disordered" evidence="9">
    <location>
        <begin position="593"/>
        <end position="626"/>
    </location>
</feature>
<evidence type="ECO:0000256" key="5">
    <source>
        <dbReference type="ARBA" id="ARBA00023163"/>
    </source>
</evidence>
<dbReference type="InterPro" id="IPR037377">
    <property type="entry name" value="GTE_bromo"/>
</dbReference>
<feature type="region of interest" description="Disordered" evidence="9">
    <location>
        <begin position="751"/>
        <end position="770"/>
    </location>
</feature>
<feature type="region of interest" description="Disordered" evidence="9">
    <location>
        <begin position="438"/>
        <end position="466"/>
    </location>
</feature>
<feature type="region of interest" description="Disordered" evidence="9">
    <location>
        <begin position="786"/>
        <end position="812"/>
    </location>
</feature>
<feature type="region of interest" description="Disordered" evidence="9">
    <location>
        <begin position="478"/>
        <end position="580"/>
    </location>
</feature>
<dbReference type="PANTHER" id="PTHR46136">
    <property type="entry name" value="TRANSCRIPTION FACTOR GTE8"/>
    <property type="match status" value="1"/>
</dbReference>
<evidence type="ECO:0000256" key="7">
    <source>
        <dbReference type="PROSITE-ProRule" id="PRU00035"/>
    </source>
</evidence>
<dbReference type="OMA" id="ESEAYQD"/>
<keyword evidence="13" id="KW-1185">Reference proteome</keyword>
<gene>
    <name evidence="12" type="ORF">C5167_033187</name>
</gene>
<dbReference type="PRINTS" id="PR00503">
    <property type="entry name" value="BROMODOMAIN"/>
</dbReference>
<dbReference type="InterPro" id="IPR038336">
    <property type="entry name" value="NET_sf"/>
</dbReference>
<dbReference type="InterPro" id="IPR001487">
    <property type="entry name" value="Bromodomain"/>
</dbReference>
<accession>A0A4Y7KDS1</accession>
<keyword evidence="3 8" id="KW-0175">Coiled coil</keyword>
<evidence type="ECO:0008006" key="14">
    <source>
        <dbReference type="Google" id="ProtNLM"/>
    </source>
</evidence>
<evidence type="ECO:0000256" key="3">
    <source>
        <dbReference type="ARBA" id="ARBA00023054"/>
    </source>
</evidence>
<dbReference type="PANTHER" id="PTHR46136:SF33">
    <property type="entry name" value="TRANSCRIPTION FACTOR GTE10"/>
    <property type="match status" value="1"/>
</dbReference>
<keyword evidence="5" id="KW-0804">Transcription</keyword>
<feature type="compositionally biased region" description="Basic and acidic residues" evidence="9">
    <location>
        <begin position="556"/>
        <end position="578"/>
    </location>
</feature>
<feature type="compositionally biased region" description="Basic and acidic residues" evidence="9">
    <location>
        <begin position="756"/>
        <end position="766"/>
    </location>
</feature>
<dbReference type="CDD" id="cd05506">
    <property type="entry name" value="Bromo_plant1"/>
    <property type="match status" value="1"/>
</dbReference>
<feature type="compositionally biased region" description="Low complexity" evidence="9">
    <location>
        <begin position="506"/>
        <end position="541"/>
    </location>
</feature>
<dbReference type="InterPro" id="IPR027353">
    <property type="entry name" value="NET_dom"/>
</dbReference>
<evidence type="ECO:0000259" key="10">
    <source>
        <dbReference type="PROSITE" id="PS50014"/>
    </source>
</evidence>
<feature type="domain" description="Bromo" evidence="10">
    <location>
        <begin position="226"/>
        <end position="298"/>
    </location>
</feature>
<feature type="coiled-coil region" evidence="8">
    <location>
        <begin position="666"/>
        <end position="727"/>
    </location>
</feature>